<evidence type="ECO:0000313" key="2">
    <source>
        <dbReference type="Proteomes" id="UP000886602"/>
    </source>
</evidence>
<dbReference type="AlphaFoldDB" id="A0A9D7F557"/>
<sequence length="138" mass="14942">MLSMPAYAWHGSRGGFGYYGAHGAYGGGYYGAYRGSCRGYGWGWGGVALGAAVTSLAFQSAYLATSPYYGSPYYAPYYVEPFYAAPVYAPQTYVEAQPIAPPVAKASWYYCKASKAYYPYVQTCKAGWQAVPTVPPDM</sequence>
<dbReference type="EMBL" id="JADJNC010000004">
    <property type="protein sequence ID" value="MBK7422212.1"/>
    <property type="molecule type" value="Genomic_DNA"/>
</dbReference>
<accession>A0A9D7F557</accession>
<reference evidence="1" key="1">
    <citation type="submission" date="2020-10" db="EMBL/GenBank/DDBJ databases">
        <title>Connecting structure to function with the recovery of over 1000 high-quality activated sludge metagenome-assembled genomes encoding full-length rRNA genes using long-read sequencing.</title>
        <authorList>
            <person name="Singleton C.M."/>
            <person name="Petriglieri F."/>
            <person name="Kristensen J.M."/>
            <person name="Kirkegaard R.H."/>
            <person name="Michaelsen T.Y."/>
            <person name="Andersen M.H."/>
            <person name="Karst S.M."/>
            <person name="Dueholm M.S."/>
            <person name="Nielsen P.H."/>
            <person name="Albertsen M."/>
        </authorList>
    </citation>
    <scope>NUCLEOTIDE SEQUENCE</scope>
    <source>
        <strain evidence="1">EsbW_18-Q3-R4-48_MAXAC.044</strain>
    </source>
</reference>
<proteinExistence type="predicted"/>
<dbReference type="Proteomes" id="UP000886602">
    <property type="component" value="Unassembled WGS sequence"/>
</dbReference>
<protein>
    <submittedName>
        <fullName evidence="1">Uncharacterized protein</fullName>
    </submittedName>
</protein>
<comment type="caution">
    <text evidence="1">The sequence shown here is derived from an EMBL/GenBank/DDBJ whole genome shotgun (WGS) entry which is preliminary data.</text>
</comment>
<organism evidence="1 2">
    <name type="scientific">Candidatus Propionivibrio dominans</name>
    <dbReference type="NCBI Taxonomy" id="2954373"/>
    <lineage>
        <taxon>Bacteria</taxon>
        <taxon>Pseudomonadati</taxon>
        <taxon>Pseudomonadota</taxon>
        <taxon>Betaproteobacteria</taxon>
        <taxon>Rhodocyclales</taxon>
        <taxon>Rhodocyclaceae</taxon>
        <taxon>Propionivibrio</taxon>
    </lineage>
</organism>
<name>A0A9D7F557_9RHOO</name>
<gene>
    <name evidence="1" type="ORF">IPJ48_03440</name>
</gene>
<evidence type="ECO:0000313" key="1">
    <source>
        <dbReference type="EMBL" id="MBK7422212.1"/>
    </source>
</evidence>